<sequence>MNKQLFIKNTPFDKSKFEPVSNWMDRPDGGLWTADYNEKNGSTWLSSGTFDFESDNLIGHVFSVNSQANILTLNTVKDALDILSIYYISTYAQPSLSLDGTEEEVTIGQYKIDFEKMSQTYDAISVSHEVANGDSKHDGRFSPFPDWRIASTLWFNIDHLELENKLSTLELKALLMNAKV</sequence>
<dbReference type="RefSeq" id="WP_042596641.1">
    <property type="nucleotide sequence ID" value="NZ_CP014847.1"/>
</dbReference>
<evidence type="ECO:0000313" key="2">
    <source>
        <dbReference type="Proteomes" id="UP000220397"/>
    </source>
</evidence>
<name>A0A9X6V8N9_BACTU</name>
<protein>
    <submittedName>
        <fullName evidence="1">Uncharacterized protein</fullName>
    </submittedName>
</protein>
<accession>A0A9X6V8N9</accession>
<evidence type="ECO:0000313" key="1">
    <source>
        <dbReference type="EMBL" id="PFB00077.1"/>
    </source>
</evidence>
<dbReference type="EMBL" id="NTUS01000068">
    <property type="protein sequence ID" value="PFB00077.1"/>
    <property type="molecule type" value="Genomic_DNA"/>
</dbReference>
<gene>
    <name evidence="1" type="ORF">CN398_19520</name>
</gene>
<dbReference type="AlphaFoldDB" id="A0A9X6V8N9"/>
<organism evidence="1 2">
    <name type="scientific">Bacillus thuringiensis</name>
    <dbReference type="NCBI Taxonomy" id="1428"/>
    <lineage>
        <taxon>Bacteria</taxon>
        <taxon>Bacillati</taxon>
        <taxon>Bacillota</taxon>
        <taxon>Bacilli</taxon>
        <taxon>Bacillales</taxon>
        <taxon>Bacillaceae</taxon>
        <taxon>Bacillus</taxon>
        <taxon>Bacillus cereus group</taxon>
    </lineage>
</organism>
<reference evidence="1 2" key="1">
    <citation type="submission" date="2017-09" db="EMBL/GenBank/DDBJ databases">
        <title>Large-scale bioinformatics analysis of Bacillus genomes uncovers conserved roles of natural products in bacterial physiology.</title>
        <authorList>
            <consortium name="Agbiome Team Llc"/>
            <person name="Bleich R.M."/>
            <person name="Kirk G.J."/>
            <person name="Santa Maria K.C."/>
            <person name="Allen S.E."/>
            <person name="Farag S."/>
            <person name="Shank E.A."/>
            <person name="Bowers A."/>
        </authorList>
    </citation>
    <scope>NUCLEOTIDE SEQUENCE [LARGE SCALE GENOMIC DNA]</scope>
    <source>
        <strain evidence="1 2">AFS015413</strain>
    </source>
</reference>
<dbReference type="Proteomes" id="UP000220397">
    <property type="component" value="Unassembled WGS sequence"/>
</dbReference>
<comment type="caution">
    <text evidence="1">The sequence shown here is derived from an EMBL/GenBank/DDBJ whole genome shotgun (WGS) entry which is preliminary data.</text>
</comment>
<proteinExistence type="predicted"/>